<dbReference type="STRING" id="1150864.MILUP08_42682"/>
<dbReference type="GO" id="GO:0016740">
    <property type="term" value="F:transferase activity"/>
    <property type="evidence" value="ECO:0007669"/>
    <property type="project" value="UniProtKB-KW"/>
</dbReference>
<proteinExistence type="predicted"/>
<protein>
    <submittedName>
        <fullName evidence="2">Glycosyltransferase</fullName>
    </submittedName>
</protein>
<dbReference type="PANTHER" id="PTHR10859">
    <property type="entry name" value="GLYCOSYL TRANSFERASE"/>
    <property type="match status" value="1"/>
</dbReference>
<reference evidence="3" key="1">
    <citation type="journal article" date="2012" name="J. Bacteriol.">
        <title>Genome Sequence of Micromonospora lupini Lupac 08, Isolated from Root Nodules of Lupinus angustifolius.</title>
        <authorList>
            <person name="Alonso-Vega P."/>
            <person name="Normand P."/>
            <person name="Bacigalupe R."/>
            <person name="Pujic P."/>
            <person name="Lajus A."/>
            <person name="Vallenet D."/>
            <person name="Carro L."/>
            <person name="Coll P."/>
            <person name="Trujillo M.E."/>
        </authorList>
    </citation>
    <scope>NUCLEOTIDE SEQUENCE [LARGE SCALE GENOMIC DNA]</scope>
    <source>
        <strain evidence="3">Lupac 08</strain>
    </source>
</reference>
<dbReference type="GO" id="GO:0006487">
    <property type="term" value="P:protein N-linked glycosylation"/>
    <property type="evidence" value="ECO:0007669"/>
    <property type="project" value="TreeGrafter"/>
</dbReference>
<evidence type="ECO:0000259" key="1">
    <source>
        <dbReference type="Pfam" id="PF00535"/>
    </source>
</evidence>
<dbReference type="Proteomes" id="UP000003448">
    <property type="component" value="Unassembled WGS sequence"/>
</dbReference>
<evidence type="ECO:0000313" key="2">
    <source>
        <dbReference type="EMBL" id="CCH17751.1"/>
    </source>
</evidence>
<name>I0L1Q4_9ACTN</name>
<dbReference type="InterPro" id="IPR029044">
    <property type="entry name" value="Nucleotide-diphossugar_trans"/>
</dbReference>
<dbReference type="Gene3D" id="3.90.550.10">
    <property type="entry name" value="Spore Coat Polysaccharide Biosynthesis Protein SpsA, Chain A"/>
    <property type="match status" value="1"/>
</dbReference>
<gene>
    <name evidence="2" type="ORF">MILUP08_42682</name>
</gene>
<dbReference type="PANTHER" id="PTHR10859:SF91">
    <property type="entry name" value="DOLICHYL-PHOSPHATE BETA-GLUCOSYLTRANSFERASE"/>
    <property type="match status" value="1"/>
</dbReference>
<dbReference type="InterPro" id="IPR001173">
    <property type="entry name" value="Glyco_trans_2-like"/>
</dbReference>
<dbReference type="eggNOG" id="COG1215">
    <property type="taxonomic scope" value="Bacteria"/>
</dbReference>
<organism evidence="2 3">
    <name type="scientific">Micromonospora lupini str. Lupac 08</name>
    <dbReference type="NCBI Taxonomy" id="1150864"/>
    <lineage>
        <taxon>Bacteria</taxon>
        <taxon>Bacillati</taxon>
        <taxon>Actinomycetota</taxon>
        <taxon>Actinomycetes</taxon>
        <taxon>Micromonosporales</taxon>
        <taxon>Micromonosporaceae</taxon>
        <taxon>Micromonospora</taxon>
    </lineage>
</organism>
<feature type="domain" description="Glycosyltransferase 2-like" evidence="1">
    <location>
        <begin position="9"/>
        <end position="139"/>
    </location>
</feature>
<dbReference type="Pfam" id="PF00535">
    <property type="entry name" value="Glycos_transf_2"/>
    <property type="match status" value="1"/>
</dbReference>
<keyword evidence="3" id="KW-1185">Reference proteome</keyword>
<dbReference type="SUPFAM" id="SSF53448">
    <property type="entry name" value="Nucleotide-diphospho-sugar transferases"/>
    <property type="match status" value="1"/>
</dbReference>
<accession>I0L1Q4</accession>
<evidence type="ECO:0000313" key="3">
    <source>
        <dbReference type="Proteomes" id="UP000003448"/>
    </source>
</evidence>
<keyword evidence="2" id="KW-0808">Transferase</keyword>
<sequence length="233" mass="25147">MSAGIVALVVVVDDRSSDDTAVRARDAGADVVIPSGGTGGLAQAFRTGVITALTYDVTHILHVDADGQYSPADALGLLDIVLNGADLAIGSRLWNRPACMSRPRYFANRLFSRAVACLIGIPILDAQSGYRVFTRELADTCLISGTYTYTQEQVIRAAHLGYVVSFMPISFLPRSSGRSRLIVSVPTYAAHVLIAVWRLTNALGIGHLRLPACLIYAFVIECRDRHKLEGSTR</sequence>
<dbReference type="EMBL" id="CAIE01000022">
    <property type="protein sequence ID" value="CCH17751.1"/>
    <property type="molecule type" value="Genomic_DNA"/>
</dbReference>
<comment type="caution">
    <text evidence="2">The sequence shown here is derived from an EMBL/GenBank/DDBJ whole genome shotgun (WGS) entry which is preliminary data.</text>
</comment>
<dbReference type="AlphaFoldDB" id="I0L1Q4"/>
<dbReference type="CDD" id="cd04179">
    <property type="entry name" value="DPM_DPG-synthase_like"/>
    <property type="match status" value="1"/>
</dbReference>